<name>A0A366H2W9_9BACT</name>
<sequence length="83" mass="9585">MDTSAIRDNVNWMEPKKSLLMRTYKVVLRSFAVVHVDAESFGETETTIAFYRSGAVSAEYPRALVRDVSQIEDRPNRRNHPRT</sequence>
<accession>A0A366H2W9</accession>
<keyword evidence="2" id="KW-1185">Reference proteome</keyword>
<proteinExistence type="predicted"/>
<dbReference type="AlphaFoldDB" id="A0A366H2W9"/>
<gene>
    <name evidence="1" type="ORF">DES53_11886</name>
</gene>
<evidence type="ECO:0000313" key="2">
    <source>
        <dbReference type="Proteomes" id="UP000253426"/>
    </source>
</evidence>
<organism evidence="1 2">
    <name type="scientific">Roseimicrobium gellanilyticum</name>
    <dbReference type="NCBI Taxonomy" id="748857"/>
    <lineage>
        <taxon>Bacteria</taxon>
        <taxon>Pseudomonadati</taxon>
        <taxon>Verrucomicrobiota</taxon>
        <taxon>Verrucomicrobiia</taxon>
        <taxon>Verrucomicrobiales</taxon>
        <taxon>Verrucomicrobiaceae</taxon>
        <taxon>Roseimicrobium</taxon>
    </lineage>
</organism>
<evidence type="ECO:0000313" key="1">
    <source>
        <dbReference type="EMBL" id="RBP36136.1"/>
    </source>
</evidence>
<reference evidence="1 2" key="1">
    <citation type="submission" date="2018-06" db="EMBL/GenBank/DDBJ databases">
        <title>Genomic Encyclopedia of Type Strains, Phase IV (KMG-IV): sequencing the most valuable type-strain genomes for metagenomic binning, comparative biology and taxonomic classification.</title>
        <authorList>
            <person name="Goeker M."/>
        </authorList>
    </citation>
    <scope>NUCLEOTIDE SEQUENCE [LARGE SCALE GENOMIC DNA]</scope>
    <source>
        <strain evidence="1 2">DSM 25532</strain>
    </source>
</reference>
<protein>
    <submittedName>
        <fullName evidence="1">Uncharacterized protein</fullName>
    </submittedName>
</protein>
<comment type="caution">
    <text evidence="1">The sequence shown here is derived from an EMBL/GenBank/DDBJ whole genome shotgun (WGS) entry which is preliminary data.</text>
</comment>
<dbReference type="EMBL" id="QNRR01000018">
    <property type="protein sequence ID" value="RBP36136.1"/>
    <property type="molecule type" value="Genomic_DNA"/>
</dbReference>
<dbReference type="Proteomes" id="UP000253426">
    <property type="component" value="Unassembled WGS sequence"/>
</dbReference>